<comment type="subcellular location">
    <subcellularLocation>
        <location evidence="1">Cell membrane</location>
        <topology evidence="1">Multi-pass membrane protein</topology>
    </subcellularLocation>
</comment>
<organism evidence="10 11">
    <name type="scientific">Mycolicibacterium mageritense</name>
    <name type="common">Mycobacterium mageritense</name>
    <dbReference type="NCBI Taxonomy" id="53462"/>
    <lineage>
        <taxon>Bacteria</taxon>
        <taxon>Bacillati</taxon>
        <taxon>Actinomycetota</taxon>
        <taxon>Actinomycetes</taxon>
        <taxon>Mycobacteriales</taxon>
        <taxon>Mycobacteriaceae</taxon>
        <taxon>Mycolicibacterium</taxon>
    </lineage>
</organism>
<gene>
    <name evidence="10" type="primary">mmpL4_1</name>
    <name evidence="10" type="ORF">hbim_00201</name>
</gene>
<dbReference type="SUPFAM" id="SSF82866">
    <property type="entry name" value="Multidrug efflux transporter AcrB transmembrane domain"/>
    <property type="match status" value="2"/>
</dbReference>
<evidence type="ECO:0000256" key="6">
    <source>
        <dbReference type="ARBA" id="ARBA00023136"/>
    </source>
</evidence>
<evidence type="ECO:0000256" key="8">
    <source>
        <dbReference type="SAM" id="Phobius"/>
    </source>
</evidence>
<feature type="transmembrane region" description="Helical" evidence="8">
    <location>
        <begin position="208"/>
        <end position="227"/>
    </location>
</feature>
<dbReference type="Proteomes" id="UP001241092">
    <property type="component" value="Chromosome"/>
</dbReference>
<feature type="transmembrane region" description="Helical" evidence="8">
    <location>
        <begin position="808"/>
        <end position="833"/>
    </location>
</feature>
<feature type="transmembrane region" description="Helical" evidence="8">
    <location>
        <begin position="339"/>
        <end position="368"/>
    </location>
</feature>
<accession>A0AAI8XKZ2</accession>
<dbReference type="InterPro" id="IPR004707">
    <property type="entry name" value="MmpL_fam"/>
</dbReference>
<keyword evidence="4 8" id="KW-0812">Transmembrane</keyword>
<feature type="domain" description="Membrane transport protein MMPL" evidence="9">
    <location>
        <begin position="70"/>
        <end position="396"/>
    </location>
</feature>
<dbReference type="InterPro" id="IPR050545">
    <property type="entry name" value="Mycobact_MmpL"/>
</dbReference>
<evidence type="ECO:0000256" key="3">
    <source>
        <dbReference type="ARBA" id="ARBA00022475"/>
    </source>
</evidence>
<dbReference type="EMBL" id="AP027452">
    <property type="protein sequence ID" value="BDY26290.1"/>
    <property type="molecule type" value="Genomic_DNA"/>
</dbReference>
<dbReference type="Gene3D" id="1.20.1640.10">
    <property type="entry name" value="Multidrug efflux transporter AcrB transmembrane domain"/>
    <property type="match status" value="2"/>
</dbReference>
<evidence type="ECO:0000313" key="10">
    <source>
        <dbReference type="EMBL" id="BDY26290.1"/>
    </source>
</evidence>
<dbReference type="Pfam" id="PF03176">
    <property type="entry name" value="MMPL"/>
    <property type="match status" value="2"/>
</dbReference>
<dbReference type="AlphaFoldDB" id="A0AAI8XKZ2"/>
<feature type="domain" description="Membrane transport protein MMPL" evidence="9">
    <location>
        <begin position="652"/>
        <end position="954"/>
    </location>
</feature>
<evidence type="ECO:0000256" key="7">
    <source>
        <dbReference type="SAM" id="MobiDB-lite"/>
    </source>
</evidence>
<evidence type="ECO:0000256" key="5">
    <source>
        <dbReference type="ARBA" id="ARBA00022989"/>
    </source>
</evidence>
<dbReference type="InterPro" id="IPR004869">
    <property type="entry name" value="MMPL_dom"/>
</dbReference>
<dbReference type="GO" id="GO:0005886">
    <property type="term" value="C:plasma membrane"/>
    <property type="evidence" value="ECO:0007669"/>
    <property type="project" value="UniProtKB-SubCell"/>
</dbReference>
<feature type="transmembrane region" description="Helical" evidence="8">
    <location>
        <begin position="310"/>
        <end position="333"/>
    </location>
</feature>
<evidence type="ECO:0000256" key="2">
    <source>
        <dbReference type="ARBA" id="ARBA00010157"/>
    </source>
</evidence>
<feature type="transmembrane region" description="Helical" evidence="8">
    <location>
        <begin position="916"/>
        <end position="944"/>
    </location>
</feature>
<reference evidence="10" key="1">
    <citation type="submission" date="2023-03" db="EMBL/GenBank/DDBJ databases">
        <title>Draft genome sequence of a Mycolicibacterium mageritense strain H4_3_1 isolated from a hybrid biological-inorganic system reactor.</title>
        <authorList>
            <person name="Feng X."/>
            <person name="Kazama D."/>
            <person name="Sato K."/>
            <person name="Kobayashi H."/>
        </authorList>
    </citation>
    <scope>NUCLEOTIDE SEQUENCE</scope>
    <source>
        <strain evidence="10">H4_3_1</strain>
    </source>
</reference>
<evidence type="ECO:0000256" key="4">
    <source>
        <dbReference type="ARBA" id="ARBA00022692"/>
    </source>
</evidence>
<dbReference type="PANTHER" id="PTHR33406:SF6">
    <property type="entry name" value="MEMBRANE PROTEIN YDGH-RELATED"/>
    <property type="match status" value="1"/>
</dbReference>
<feature type="transmembrane region" description="Helical" evidence="8">
    <location>
        <begin position="389"/>
        <end position="414"/>
    </location>
</feature>
<comment type="similarity">
    <text evidence="2">Belongs to the resistance-nodulation-cell division (RND) (TC 2.A.6) family. MmpL subfamily.</text>
</comment>
<name>A0AAI8XKZ2_MYCME</name>
<feature type="transmembrane region" description="Helical" evidence="8">
    <location>
        <begin position="33"/>
        <end position="56"/>
    </location>
</feature>
<feature type="transmembrane region" description="Helical" evidence="8">
    <location>
        <begin position="880"/>
        <end position="904"/>
    </location>
</feature>
<dbReference type="PANTHER" id="PTHR33406">
    <property type="entry name" value="MEMBRANE PROTEIN MJ1562-RELATED"/>
    <property type="match status" value="1"/>
</dbReference>
<keyword evidence="5 8" id="KW-1133">Transmembrane helix</keyword>
<keyword evidence="3" id="KW-1003">Cell membrane</keyword>
<feature type="transmembrane region" description="Helical" evidence="8">
    <location>
        <begin position="782"/>
        <end position="801"/>
    </location>
</feature>
<evidence type="ECO:0000256" key="1">
    <source>
        <dbReference type="ARBA" id="ARBA00004651"/>
    </source>
</evidence>
<evidence type="ECO:0000259" key="9">
    <source>
        <dbReference type="Pfam" id="PF03176"/>
    </source>
</evidence>
<proteinExistence type="inferred from homology"/>
<feature type="transmembrane region" description="Helical" evidence="8">
    <location>
        <begin position="839"/>
        <end position="859"/>
    </location>
</feature>
<feature type="transmembrane region" description="Helical" evidence="8">
    <location>
        <begin position="268"/>
        <end position="289"/>
    </location>
</feature>
<sequence>MIVLSIERWTAPLAARWSRTIGRRPKDRSVVRFVERFAIVVIGLWALLAGAGNLAVPQLEQVIHEQSRAFFPPDADASVAAARMGEVFGDSDSNNVTYVVLEGVLDGSARAYYDALVAALRADTTHVESLMDLWSDPLTAPIAESRDQRATYVLLRLSGDLGSAEAARSVQAVRDLVTALSPPPGVAAYVTGPGATIYDEFASFDRQMLVITAVTVVLIAALLFIVYRSVVAAAIPLITVGLSLGVARPIVAALGAHGVIEVSVFSTALISAMILGAGTDYGIFLLGRYHENRRAGIDHSDALIGAYRSVAPVIAASATTIAAALCCLSFAKVGMLRSAGIPCAIGIVVAMAASLTLLPALCAVAGRLRLIEPKPSRIARRWRRVGIVVARWPGPVLVTAGALLAVCAVPLFWLSIGYSEVAVQPSSTESNQGYQAAQRHFPAERLLPEIVLVEADHDLRTPQGLIGIERISRRIMEIPGVRAVQSASRPAGGVQPESTLTDQAGRIGSQLASQTSTLEPQLDSIGTIRTTLVRLSGAVGQLQTGLSGGVHGLEQISSGGAELRAGVRAVRENSETLAGYLDPLRAFVANTPDCPVHPICGPVQRIVAPIDGMLSGTGQLSDATGKFDAGAADAGRSLAGATDAVATMRGAVADLRELVDTLTATIDGLMPQLQQMTDYLTGLGGDFAGTAEGGFYLPGSALKDPRFQRVLQLLCSPDGHATRLLVYGDQGSWGRAGATRADQIREAIHEATKEGSVVDVDIHISGVGSATSDLHRYFEYDFRLLAVTSMLLIFVVIALMLRSPVAALVVLATVVASYASALGASHALWRYVFGHDLHWAVPSMSFIALVAVGADYNLLLAARLREESVAGLHTGMIRTFAGTGGVVTTAGVVFGLTMFAMFSADLITIAQVGSTIGIGLLIDTFVVRAAIVPAIAALLGRWFWWPHLWVAKRREGAGFSSISAGLVLFQTL</sequence>
<feature type="transmembrane region" description="Helical" evidence="8">
    <location>
        <begin position="234"/>
        <end position="256"/>
    </location>
</feature>
<protein>
    <submittedName>
        <fullName evidence="10">Siderophore exporter MmpL4</fullName>
    </submittedName>
</protein>
<keyword evidence="6 8" id="KW-0472">Membrane</keyword>
<dbReference type="NCBIfam" id="TIGR00833">
    <property type="entry name" value="actII"/>
    <property type="match status" value="1"/>
</dbReference>
<evidence type="ECO:0000313" key="11">
    <source>
        <dbReference type="Proteomes" id="UP001241092"/>
    </source>
</evidence>
<feature type="region of interest" description="Disordered" evidence="7">
    <location>
        <begin position="486"/>
        <end position="505"/>
    </location>
</feature>